<accession>A0A662ZI40</accession>
<organism evidence="9 10">
    <name type="scientific">Ruminobacter amylophilus</name>
    <dbReference type="NCBI Taxonomy" id="867"/>
    <lineage>
        <taxon>Bacteria</taxon>
        <taxon>Pseudomonadati</taxon>
        <taxon>Pseudomonadota</taxon>
        <taxon>Gammaproteobacteria</taxon>
        <taxon>Aeromonadales</taxon>
        <taxon>Succinivibrionaceae</taxon>
        <taxon>Ruminobacter</taxon>
    </lineage>
</organism>
<comment type="subcellular location">
    <subcellularLocation>
        <location evidence="1">Membrane</location>
        <topology evidence="1">Multi-pass membrane protein</topology>
    </subcellularLocation>
</comment>
<name>A0A662ZI40_9GAMM</name>
<keyword evidence="5 7" id="KW-0472">Membrane</keyword>
<feature type="region of interest" description="Disordered" evidence="6">
    <location>
        <begin position="175"/>
        <end position="194"/>
    </location>
</feature>
<feature type="domain" description="GtrA/DPMS transmembrane" evidence="8">
    <location>
        <begin position="67"/>
        <end position="167"/>
    </location>
</feature>
<evidence type="ECO:0000313" key="9">
    <source>
        <dbReference type="EMBL" id="SFP49959.1"/>
    </source>
</evidence>
<dbReference type="RefSeq" id="WP_093142562.1">
    <property type="nucleotide sequence ID" value="NZ_FOXF01000029.1"/>
</dbReference>
<evidence type="ECO:0000313" key="10">
    <source>
        <dbReference type="Proteomes" id="UP000243745"/>
    </source>
</evidence>
<feature type="transmembrane region" description="Helical" evidence="7">
    <location>
        <begin position="83"/>
        <end position="101"/>
    </location>
</feature>
<keyword evidence="10" id="KW-1185">Reference proteome</keyword>
<feature type="transmembrane region" description="Helical" evidence="7">
    <location>
        <begin position="141"/>
        <end position="161"/>
    </location>
</feature>
<proteinExistence type="inferred from homology"/>
<feature type="transmembrane region" description="Helical" evidence="7">
    <location>
        <begin position="22"/>
        <end position="44"/>
    </location>
</feature>
<dbReference type="AlphaFoldDB" id="A0A662ZI40"/>
<evidence type="ECO:0000256" key="7">
    <source>
        <dbReference type="SAM" id="Phobius"/>
    </source>
</evidence>
<dbReference type="InterPro" id="IPR007267">
    <property type="entry name" value="GtrA_DPMS_TM"/>
</dbReference>
<dbReference type="Proteomes" id="UP000243745">
    <property type="component" value="Unassembled WGS sequence"/>
</dbReference>
<dbReference type="GO" id="GO:0005886">
    <property type="term" value="C:plasma membrane"/>
    <property type="evidence" value="ECO:0007669"/>
    <property type="project" value="TreeGrafter"/>
</dbReference>
<evidence type="ECO:0000256" key="1">
    <source>
        <dbReference type="ARBA" id="ARBA00004141"/>
    </source>
</evidence>
<dbReference type="OrthoDB" id="8562382at2"/>
<evidence type="ECO:0000256" key="6">
    <source>
        <dbReference type="SAM" id="MobiDB-lite"/>
    </source>
</evidence>
<dbReference type="PANTHER" id="PTHR38459">
    <property type="entry name" value="PROPHAGE BACTOPRENOL-LINKED GLUCOSE TRANSLOCASE HOMOLOG"/>
    <property type="match status" value="1"/>
</dbReference>
<keyword evidence="3 7" id="KW-0812">Transmembrane</keyword>
<evidence type="ECO:0000256" key="5">
    <source>
        <dbReference type="ARBA" id="ARBA00023136"/>
    </source>
</evidence>
<evidence type="ECO:0000256" key="4">
    <source>
        <dbReference type="ARBA" id="ARBA00022989"/>
    </source>
</evidence>
<evidence type="ECO:0000256" key="3">
    <source>
        <dbReference type="ARBA" id="ARBA00022692"/>
    </source>
</evidence>
<dbReference type="PANTHER" id="PTHR38459:SF1">
    <property type="entry name" value="PROPHAGE BACTOPRENOL-LINKED GLUCOSE TRANSLOCASE HOMOLOG"/>
    <property type="match status" value="1"/>
</dbReference>
<dbReference type="InterPro" id="IPR051401">
    <property type="entry name" value="GtrA_CellWall_Glycosyl"/>
</dbReference>
<feature type="transmembrane region" description="Helical" evidence="7">
    <location>
        <begin position="56"/>
        <end position="77"/>
    </location>
</feature>
<reference evidence="9 10" key="1">
    <citation type="submission" date="2016-10" db="EMBL/GenBank/DDBJ databases">
        <authorList>
            <person name="Varghese N."/>
            <person name="Submissions S."/>
        </authorList>
    </citation>
    <scope>NUCLEOTIDE SEQUENCE [LARGE SCALE GENOMIC DNA]</scope>
    <source>
        <strain evidence="9 10">DSM 1361</strain>
    </source>
</reference>
<comment type="similarity">
    <text evidence="2">Belongs to the GtrA family.</text>
</comment>
<keyword evidence="4 7" id="KW-1133">Transmembrane helix</keyword>
<evidence type="ECO:0000259" key="8">
    <source>
        <dbReference type="Pfam" id="PF04138"/>
    </source>
</evidence>
<gene>
    <name evidence="9" type="ORF">SAMN02910344_01551</name>
</gene>
<dbReference type="EMBL" id="FOXF01000029">
    <property type="protein sequence ID" value="SFP49959.1"/>
    <property type="molecule type" value="Genomic_DNA"/>
</dbReference>
<dbReference type="GO" id="GO:0000271">
    <property type="term" value="P:polysaccharide biosynthetic process"/>
    <property type="evidence" value="ECO:0007669"/>
    <property type="project" value="InterPro"/>
</dbReference>
<protein>
    <submittedName>
        <fullName evidence="9">Flippase GtrA (Transmembrane translocase of bactoprenol-linked glucose)</fullName>
    </submittedName>
</protein>
<feature type="transmembrane region" description="Helical" evidence="7">
    <location>
        <begin position="113"/>
        <end position="135"/>
    </location>
</feature>
<dbReference type="Pfam" id="PF04138">
    <property type="entry name" value="GtrA_DPMS_TM"/>
    <property type="match status" value="1"/>
</dbReference>
<evidence type="ECO:0000256" key="2">
    <source>
        <dbReference type="ARBA" id="ARBA00009399"/>
    </source>
</evidence>
<sequence length="194" mass="20809">MSLTMSNGGIAAILRSGEFWRIVRFAFIGGLATLVDLAVTVLMFQVVKPEGVGSFLGMLAGFAGISYDAAGLCGSVGTYFEEIVSAVSFSTAFLVSFFGHTRVTFRKKGSASVFIRLMILSVATLFLRALLINLMKNGLGLYGYVPVITAMVIVTASTYAGSKFWVFSKARDIGEDDVPEKSRNGDGLSEVKDR</sequence>